<evidence type="ECO:0000259" key="13">
    <source>
        <dbReference type="PROSITE" id="PS50222"/>
    </source>
</evidence>
<evidence type="ECO:0000256" key="9">
    <source>
        <dbReference type="ARBA" id="ARBA00023288"/>
    </source>
</evidence>
<dbReference type="GO" id="GO:0005509">
    <property type="term" value="F:calcium ion binding"/>
    <property type="evidence" value="ECO:0007669"/>
    <property type="project" value="InterPro"/>
</dbReference>
<evidence type="ECO:0000313" key="15">
    <source>
        <dbReference type="Proteomes" id="UP001166674"/>
    </source>
</evidence>
<evidence type="ECO:0000256" key="1">
    <source>
        <dbReference type="ARBA" id="ARBA00004651"/>
    </source>
</evidence>
<keyword evidence="4 12" id="KW-0812">Transmembrane</keyword>
<dbReference type="InterPro" id="IPR018499">
    <property type="entry name" value="Tetraspanin/Peripherin"/>
</dbReference>
<evidence type="ECO:0000313" key="14">
    <source>
        <dbReference type="EMBL" id="MBZ3870295.1"/>
    </source>
</evidence>
<keyword evidence="3" id="KW-1003">Cell membrane</keyword>
<dbReference type="CDD" id="cd03155">
    <property type="entry name" value="CD151_like_LEL"/>
    <property type="match status" value="1"/>
</dbReference>
<evidence type="ECO:0000256" key="10">
    <source>
        <dbReference type="SAM" id="Coils"/>
    </source>
</evidence>
<dbReference type="InterPro" id="IPR011992">
    <property type="entry name" value="EF-hand-dom_pair"/>
</dbReference>
<organism evidence="14 15">
    <name type="scientific">Sciurus carolinensis</name>
    <name type="common">Eastern gray squirrel</name>
    <dbReference type="NCBI Taxonomy" id="30640"/>
    <lineage>
        <taxon>Eukaryota</taxon>
        <taxon>Metazoa</taxon>
        <taxon>Chordata</taxon>
        <taxon>Craniata</taxon>
        <taxon>Vertebrata</taxon>
        <taxon>Euteleostomi</taxon>
        <taxon>Mammalia</taxon>
        <taxon>Eutheria</taxon>
        <taxon>Euarchontoglires</taxon>
        <taxon>Glires</taxon>
        <taxon>Rodentia</taxon>
        <taxon>Sciuromorpha</taxon>
        <taxon>Sciuridae</taxon>
        <taxon>Sciurinae</taxon>
        <taxon>Sciurini</taxon>
        <taxon>Sciurus</taxon>
    </lineage>
</organism>
<evidence type="ECO:0000256" key="12">
    <source>
        <dbReference type="SAM" id="Phobius"/>
    </source>
</evidence>
<keyword evidence="8" id="KW-0325">Glycoprotein</keyword>
<keyword evidence="5 12" id="KW-1133">Transmembrane helix</keyword>
<dbReference type="FunFam" id="1.10.1450.10:FF:000005">
    <property type="entry name" value="Tetraspanin"/>
    <property type="match status" value="1"/>
</dbReference>
<dbReference type="SUPFAM" id="SSF47473">
    <property type="entry name" value="EF-hand"/>
    <property type="match status" value="1"/>
</dbReference>
<sequence length="648" mass="72524">MASPGKPGAGESQEEEEEGAAPGQQAEVLQQAQELFLLCDKEAKGFITRQDLQGLQNDLLLTPEQLEAVFESLDQAHTGFLTAREFCLGLGKFVGVDLAQGMQPPRNAEETFESGWSDVQGTKGSLEEEEQEEQERVCIALEQLGVARVLGEQQAVRALWARLQRERPELLGSFEEVLMRASACLEEAARERDSLEQALRRRESEHEREVRGLYEELEQQLREPRQRGQSQLERQLQARAAEQLEAQAQNTQLRQAYEALHAQLEGVQEQLRSLEGKARGRQEQTQRDVVAVSRNMQKEKLSLLRQLELLRELNMRLRDLRDEGDACAAKLFGRSHKKTLVTAGLPGPTCCCCCSWARPPRPAARARTLTRGRPAPWGTSIHLSCRGVIPDACPKMGEFKEKNATCGTVCLKYLLFTYNCCFWLAGLAVMAVGIWTLALKSDYISLLASSTYLATAYILVVAGVVVMVTGVLGCCATFKERRNLLRLYFILLLLIFLLEIIAGVLAYVYYQQLNTELKENLKDTMIKQYHQPGHESVTSAVDKLQQEFHCCGSNNSQDWRDSEWIRSGEAGGRVVPDSCCKTVVPGCGQRDHASNIYKVEGGCITKLETFIQEHLRVIGAVGIGIACVQVFGMIFTCCLYRSLKLEHY</sequence>
<dbReference type="PROSITE" id="PS50222">
    <property type="entry name" value="EF_HAND_2"/>
    <property type="match status" value="1"/>
</dbReference>
<dbReference type="Pfam" id="PF00335">
    <property type="entry name" value="Tetraspanin"/>
    <property type="match status" value="1"/>
</dbReference>
<dbReference type="GO" id="GO:0016477">
    <property type="term" value="P:cell migration"/>
    <property type="evidence" value="ECO:0007669"/>
    <property type="project" value="TreeGrafter"/>
</dbReference>
<evidence type="ECO:0000256" key="3">
    <source>
        <dbReference type="ARBA" id="ARBA00022475"/>
    </source>
</evidence>
<evidence type="ECO:0000256" key="6">
    <source>
        <dbReference type="ARBA" id="ARBA00023136"/>
    </source>
</evidence>
<dbReference type="PROSITE" id="PS00421">
    <property type="entry name" value="TM4_1"/>
    <property type="match status" value="1"/>
</dbReference>
<dbReference type="GO" id="GO:0005886">
    <property type="term" value="C:plasma membrane"/>
    <property type="evidence" value="ECO:0007669"/>
    <property type="project" value="UniProtKB-SubCell"/>
</dbReference>
<feature type="region of interest" description="Disordered" evidence="11">
    <location>
        <begin position="1"/>
        <end position="24"/>
    </location>
</feature>
<accession>A0AA41MEI3</accession>
<name>A0AA41MEI3_SCICA</name>
<evidence type="ECO:0000256" key="4">
    <source>
        <dbReference type="ARBA" id="ARBA00022692"/>
    </source>
</evidence>
<dbReference type="InterPro" id="IPR018503">
    <property type="entry name" value="Tetraspanin_CS"/>
</dbReference>
<dbReference type="PRINTS" id="PR00259">
    <property type="entry name" value="TMFOUR"/>
</dbReference>
<gene>
    <name evidence="14" type="ORF">SUZIE_107225</name>
</gene>
<reference evidence="14" key="1">
    <citation type="submission" date="2020-03" db="EMBL/GenBank/DDBJ databases">
        <title>Studies in the Genomics of Life Span.</title>
        <authorList>
            <person name="Glass D."/>
        </authorList>
    </citation>
    <scope>NUCLEOTIDE SEQUENCE</scope>
    <source>
        <strain evidence="14">SUZIE</strain>
        <tissue evidence="14">Muscle</tissue>
    </source>
</reference>
<dbReference type="PANTHER" id="PTHR19282:SF487">
    <property type="entry name" value="CD151 ANTIGEN"/>
    <property type="match status" value="1"/>
</dbReference>
<keyword evidence="15" id="KW-1185">Reference proteome</keyword>
<keyword evidence="10" id="KW-0175">Coiled coil</keyword>
<comment type="subcellular location">
    <subcellularLocation>
        <location evidence="1">Cell membrane</location>
        <topology evidence="1">Multi-pass membrane protein</topology>
    </subcellularLocation>
</comment>
<dbReference type="EMBL" id="JAATJV010146396">
    <property type="protein sequence ID" value="MBZ3870295.1"/>
    <property type="molecule type" value="Genomic_DNA"/>
</dbReference>
<evidence type="ECO:0000256" key="5">
    <source>
        <dbReference type="ARBA" id="ARBA00022989"/>
    </source>
</evidence>
<comment type="similarity">
    <text evidence="2">Belongs to the tetraspanin (TM4SF) family.</text>
</comment>
<dbReference type="AlphaFoldDB" id="A0AA41MEI3"/>
<dbReference type="SUPFAM" id="SSF48652">
    <property type="entry name" value="Tetraspanin"/>
    <property type="match status" value="1"/>
</dbReference>
<dbReference type="Gene3D" id="1.10.1450.10">
    <property type="entry name" value="Tetraspanin"/>
    <property type="match status" value="1"/>
</dbReference>
<evidence type="ECO:0000256" key="11">
    <source>
        <dbReference type="SAM" id="MobiDB-lite"/>
    </source>
</evidence>
<feature type="domain" description="EF-hand" evidence="13">
    <location>
        <begin position="61"/>
        <end position="96"/>
    </location>
</feature>
<keyword evidence="9" id="KW-0449">Lipoprotein</keyword>
<dbReference type="InterPro" id="IPR002048">
    <property type="entry name" value="EF_hand_dom"/>
</dbReference>
<feature type="transmembrane region" description="Helical" evidence="12">
    <location>
        <begin position="421"/>
        <end position="439"/>
    </location>
</feature>
<keyword evidence="6 12" id="KW-0472">Membrane</keyword>
<feature type="transmembrane region" description="Helical" evidence="12">
    <location>
        <begin position="617"/>
        <end position="640"/>
    </location>
</feature>
<protein>
    <submittedName>
        <fullName evidence="14">CD151 antigen</fullName>
    </submittedName>
</protein>
<evidence type="ECO:0000256" key="8">
    <source>
        <dbReference type="ARBA" id="ARBA00023180"/>
    </source>
</evidence>
<feature type="transmembrane region" description="Helical" evidence="12">
    <location>
        <begin position="451"/>
        <end position="475"/>
    </location>
</feature>
<dbReference type="InterPro" id="IPR008952">
    <property type="entry name" value="Tetraspanin_EC2_sf"/>
</dbReference>
<evidence type="ECO:0000256" key="2">
    <source>
        <dbReference type="ARBA" id="ARBA00006840"/>
    </source>
</evidence>
<feature type="coiled-coil region" evidence="10">
    <location>
        <begin position="178"/>
        <end position="323"/>
    </location>
</feature>
<dbReference type="PANTHER" id="PTHR19282">
    <property type="entry name" value="TETRASPANIN"/>
    <property type="match status" value="1"/>
</dbReference>
<feature type="transmembrane region" description="Helical" evidence="12">
    <location>
        <begin position="487"/>
        <end position="510"/>
    </location>
</feature>
<comment type="caution">
    <text evidence="14">The sequence shown here is derived from an EMBL/GenBank/DDBJ whole genome shotgun (WGS) entry which is preliminary data.</text>
</comment>
<dbReference type="Proteomes" id="UP001166674">
    <property type="component" value="Unassembled WGS sequence"/>
</dbReference>
<proteinExistence type="inferred from homology"/>
<dbReference type="Gene3D" id="1.10.238.10">
    <property type="entry name" value="EF-hand"/>
    <property type="match status" value="1"/>
</dbReference>
<evidence type="ECO:0000256" key="7">
    <source>
        <dbReference type="ARBA" id="ARBA00023139"/>
    </source>
</evidence>
<keyword evidence="7" id="KW-0564">Palmitate</keyword>